<feature type="transmembrane region" description="Helical" evidence="2">
    <location>
        <begin position="123"/>
        <end position="140"/>
    </location>
</feature>
<evidence type="ECO:0000256" key="1">
    <source>
        <dbReference type="SAM" id="MobiDB-lite"/>
    </source>
</evidence>
<feature type="compositionally biased region" description="Basic and acidic residues" evidence="1">
    <location>
        <begin position="154"/>
        <end position="174"/>
    </location>
</feature>
<protein>
    <recommendedName>
        <fullName evidence="5">DUF4383 domain-containing protein</fullName>
    </recommendedName>
</protein>
<dbReference type="Proteomes" id="UP000035722">
    <property type="component" value="Unassembled WGS sequence"/>
</dbReference>
<proteinExistence type="predicted"/>
<keyword evidence="4" id="KW-1185">Reference proteome</keyword>
<keyword evidence="2" id="KW-0812">Transmembrane</keyword>
<feature type="transmembrane region" description="Helical" evidence="2">
    <location>
        <begin position="57"/>
        <end position="77"/>
    </location>
</feature>
<organism evidence="3 4">
    <name type="scientific">Pseudarthrobacter siccitolerans</name>
    <dbReference type="NCBI Taxonomy" id="861266"/>
    <lineage>
        <taxon>Bacteria</taxon>
        <taxon>Bacillati</taxon>
        <taxon>Actinomycetota</taxon>
        <taxon>Actinomycetes</taxon>
        <taxon>Micrococcales</taxon>
        <taxon>Micrococcaceae</taxon>
        <taxon>Pseudarthrobacter</taxon>
    </lineage>
</organism>
<dbReference type="RefSeq" id="WP_050053235.1">
    <property type="nucleotide sequence ID" value="NZ_CAQI01000024.1"/>
</dbReference>
<keyword evidence="2" id="KW-1133">Transmembrane helix</keyword>
<name>A0A024GXC8_9MICC</name>
<feature type="region of interest" description="Disordered" evidence="1">
    <location>
        <begin position="148"/>
        <end position="174"/>
    </location>
</feature>
<feature type="transmembrane region" description="Helical" evidence="2">
    <location>
        <begin position="89"/>
        <end position="108"/>
    </location>
</feature>
<dbReference type="Pfam" id="PF14325">
    <property type="entry name" value="DUF4383"/>
    <property type="match status" value="1"/>
</dbReference>
<keyword evidence="2" id="KW-0472">Membrane</keyword>
<evidence type="ECO:0000313" key="4">
    <source>
        <dbReference type="Proteomes" id="UP000035722"/>
    </source>
</evidence>
<reference evidence="4" key="1">
    <citation type="journal article" date="2014" name="Genome Announc.">
        <title>Genome Sequence of Arthrobacter siccitolerans 4J27, a Xeroprotectant-Producing Desiccation-Tolerant Microorganism.</title>
        <authorList>
            <person name="Manzanera M."/>
            <person name="Santa-Cruz-Calvo L."/>
            <person name="Vilchez J.I."/>
            <person name="Garcia-Fontana C."/>
            <person name="Silva-Castro G.A."/>
            <person name="Calvo C."/>
            <person name="Gonzalez-Lopez J."/>
        </authorList>
    </citation>
    <scope>NUCLEOTIDE SEQUENCE [LARGE SCALE GENOMIC DNA]</scope>
    <source>
        <strain evidence="4">4J27</strain>
    </source>
</reference>
<dbReference type="STRING" id="861266.ARTSIC4J27_72"/>
<accession>A0A024GXC8</accession>
<dbReference type="AlphaFoldDB" id="A0A024GXC8"/>
<evidence type="ECO:0000256" key="2">
    <source>
        <dbReference type="SAM" id="Phobius"/>
    </source>
</evidence>
<dbReference type="EMBL" id="CAQI01000024">
    <property type="protein sequence ID" value="CCQ44149.1"/>
    <property type="molecule type" value="Genomic_DNA"/>
</dbReference>
<comment type="caution">
    <text evidence="3">The sequence shown here is derived from an EMBL/GenBank/DDBJ whole genome shotgun (WGS) entry which is preliminary data.</text>
</comment>
<evidence type="ECO:0000313" key="3">
    <source>
        <dbReference type="EMBL" id="CCQ44149.1"/>
    </source>
</evidence>
<evidence type="ECO:0008006" key="5">
    <source>
        <dbReference type="Google" id="ProtNLM"/>
    </source>
</evidence>
<gene>
    <name evidence="3" type="ORF">ARTSIC4J27_72</name>
</gene>
<dbReference type="OrthoDB" id="572373at2"/>
<feature type="transmembrane region" description="Helical" evidence="2">
    <location>
        <begin position="17"/>
        <end position="37"/>
    </location>
</feature>
<sequence>MAVSTRGTEARTGLQKATLATGTVFLLVGILGFIPGITVNFDSLAFAGPGSKAELFGIFQVSVLHNAIHLLFGIAGLVMARTHRQGRNFLIYGGVAYLFLWLYGLLMGDDLPANFLPENNADNWLHLALGLAMIALAVLLSPKTVPGTKTFPGSRDRDRAARDPGTDADEHNKT</sequence>